<dbReference type="AlphaFoldDB" id="A0A0P0XY31"/>
<evidence type="ECO:0000313" key="2">
    <source>
        <dbReference type="Proteomes" id="UP000059680"/>
    </source>
</evidence>
<keyword evidence="2" id="KW-1185">Reference proteome</keyword>
<gene>
    <name evidence="1" type="ordered locus">Os10g0579900</name>
    <name evidence="1" type="ORF">OSNPB_100579900</name>
</gene>
<organism evidence="1 2">
    <name type="scientific">Oryza sativa subsp. japonica</name>
    <name type="common">Rice</name>
    <dbReference type="NCBI Taxonomy" id="39947"/>
    <lineage>
        <taxon>Eukaryota</taxon>
        <taxon>Viridiplantae</taxon>
        <taxon>Streptophyta</taxon>
        <taxon>Embryophyta</taxon>
        <taxon>Tracheophyta</taxon>
        <taxon>Spermatophyta</taxon>
        <taxon>Magnoliopsida</taxon>
        <taxon>Liliopsida</taxon>
        <taxon>Poales</taxon>
        <taxon>Poaceae</taxon>
        <taxon>BOP clade</taxon>
        <taxon>Oryzoideae</taxon>
        <taxon>Oryzeae</taxon>
        <taxon>Oryzinae</taxon>
        <taxon>Oryza</taxon>
        <taxon>Oryza sativa</taxon>
    </lineage>
</organism>
<dbReference type="PaxDb" id="39947-A0A0P0XY31"/>
<dbReference type="Gramene" id="Os10t0579900-00">
    <property type="protein sequence ID" value="Os10t0579900-00"/>
    <property type="gene ID" value="Os10g0579900"/>
</dbReference>
<proteinExistence type="predicted"/>
<dbReference type="Proteomes" id="UP000059680">
    <property type="component" value="Chromosome 10"/>
</dbReference>
<evidence type="ECO:0000313" key="1">
    <source>
        <dbReference type="EMBL" id="BAT12245.1"/>
    </source>
</evidence>
<reference evidence="1 2" key="2">
    <citation type="journal article" date="2013" name="Plant Cell Physiol.">
        <title>Rice Annotation Project Database (RAP-DB): an integrative and interactive database for rice genomics.</title>
        <authorList>
            <person name="Sakai H."/>
            <person name="Lee S.S."/>
            <person name="Tanaka T."/>
            <person name="Numa H."/>
            <person name="Kim J."/>
            <person name="Kawahara Y."/>
            <person name="Wakimoto H."/>
            <person name="Yang C.C."/>
            <person name="Iwamoto M."/>
            <person name="Abe T."/>
            <person name="Yamada Y."/>
            <person name="Muto A."/>
            <person name="Inokuchi H."/>
            <person name="Ikemura T."/>
            <person name="Matsumoto T."/>
            <person name="Sasaki T."/>
            <person name="Itoh T."/>
        </authorList>
    </citation>
    <scope>NUCLEOTIDE SEQUENCE [LARGE SCALE GENOMIC DNA]</scope>
    <source>
        <strain evidence="2">cv. Nipponbare</strain>
    </source>
</reference>
<dbReference type="InParanoid" id="A0A0P0XY31"/>
<protein>
    <submittedName>
        <fullName evidence="1">Os10g0579900 protein</fullName>
    </submittedName>
</protein>
<accession>A0A0P0XY31</accession>
<name>A0A0P0XY31_ORYSJ</name>
<sequence>MGSRHWTRSRVRFNVRGSCHRRGPTDLPIQYRRKHRTNRGIHPTA</sequence>
<dbReference type="EMBL" id="AP014966">
    <property type="protein sequence ID" value="BAT12245.1"/>
    <property type="molecule type" value="Genomic_DNA"/>
</dbReference>
<reference evidence="1 2" key="3">
    <citation type="journal article" date="2013" name="Rice">
        <title>Improvement of the Oryza sativa Nipponbare reference genome using next generation sequence and optical map data.</title>
        <authorList>
            <person name="Kawahara Y."/>
            <person name="de la Bastide M."/>
            <person name="Hamilton J.P."/>
            <person name="Kanamori H."/>
            <person name="McCombie W.R."/>
            <person name="Ouyang S."/>
            <person name="Schwartz D.C."/>
            <person name="Tanaka T."/>
            <person name="Wu J."/>
            <person name="Zhou S."/>
            <person name="Childs K.L."/>
            <person name="Davidson R.M."/>
            <person name="Lin H."/>
            <person name="Quesada-Ocampo L."/>
            <person name="Vaillancourt B."/>
            <person name="Sakai H."/>
            <person name="Lee S.S."/>
            <person name="Kim J."/>
            <person name="Numa H."/>
            <person name="Itoh T."/>
            <person name="Buell C.R."/>
            <person name="Matsumoto T."/>
        </authorList>
    </citation>
    <scope>NUCLEOTIDE SEQUENCE [LARGE SCALE GENOMIC DNA]</scope>
    <source>
        <strain evidence="2">cv. Nipponbare</strain>
    </source>
</reference>
<reference evidence="2" key="1">
    <citation type="journal article" date="2005" name="Nature">
        <title>The map-based sequence of the rice genome.</title>
        <authorList>
            <consortium name="International rice genome sequencing project (IRGSP)"/>
            <person name="Matsumoto T."/>
            <person name="Wu J."/>
            <person name="Kanamori H."/>
            <person name="Katayose Y."/>
            <person name="Fujisawa M."/>
            <person name="Namiki N."/>
            <person name="Mizuno H."/>
            <person name="Yamamoto K."/>
            <person name="Antonio B.A."/>
            <person name="Baba T."/>
            <person name="Sakata K."/>
            <person name="Nagamura Y."/>
            <person name="Aoki H."/>
            <person name="Arikawa K."/>
            <person name="Arita K."/>
            <person name="Bito T."/>
            <person name="Chiden Y."/>
            <person name="Fujitsuka N."/>
            <person name="Fukunaka R."/>
            <person name="Hamada M."/>
            <person name="Harada C."/>
            <person name="Hayashi A."/>
            <person name="Hijishita S."/>
            <person name="Honda M."/>
            <person name="Hosokawa S."/>
            <person name="Ichikawa Y."/>
            <person name="Idonuma A."/>
            <person name="Iijima M."/>
            <person name="Ikeda M."/>
            <person name="Ikeno M."/>
            <person name="Ito K."/>
            <person name="Ito S."/>
            <person name="Ito T."/>
            <person name="Ito Y."/>
            <person name="Ito Y."/>
            <person name="Iwabuchi A."/>
            <person name="Kamiya K."/>
            <person name="Karasawa W."/>
            <person name="Kurita K."/>
            <person name="Katagiri S."/>
            <person name="Kikuta A."/>
            <person name="Kobayashi H."/>
            <person name="Kobayashi N."/>
            <person name="Machita K."/>
            <person name="Maehara T."/>
            <person name="Masukawa M."/>
            <person name="Mizubayashi T."/>
            <person name="Mukai Y."/>
            <person name="Nagasaki H."/>
            <person name="Nagata Y."/>
            <person name="Naito S."/>
            <person name="Nakashima M."/>
            <person name="Nakama Y."/>
            <person name="Nakamichi Y."/>
            <person name="Nakamura M."/>
            <person name="Meguro A."/>
            <person name="Negishi M."/>
            <person name="Ohta I."/>
            <person name="Ohta T."/>
            <person name="Okamoto M."/>
            <person name="Ono N."/>
            <person name="Saji S."/>
            <person name="Sakaguchi M."/>
            <person name="Sakai K."/>
            <person name="Shibata M."/>
            <person name="Shimokawa T."/>
            <person name="Song J."/>
            <person name="Takazaki Y."/>
            <person name="Terasawa K."/>
            <person name="Tsugane M."/>
            <person name="Tsuji K."/>
            <person name="Ueda S."/>
            <person name="Waki K."/>
            <person name="Yamagata H."/>
            <person name="Yamamoto M."/>
            <person name="Yamamoto S."/>
            <person name="Yamane H."/>
            <person name="Yoshiki S."/>
            <person name="Yoshihara R."/>
            <person name="Yukawa K."/>
            <person name="Zhong H."/>
            <person name="Yano M."/>
            <person name="Yuan Q."/>
            <person name="Ouyang S."/>
            <person name="Liu J."/>
            <person name="Jones K.M."/>
            <person name="Gansberger K."/>
            <person name="Moffat K."/>
            <person name="Hill J."/>
            <person name="Bera J."/>
            <person name="Fadrosh D."/>
            <person name="Jin S."/>
            <person name="Johri S."/>
            <person name="Kim M."/>
            <person name="Overton L."/>
            <person name="Reardon M."/>
            <person name="Tsitrin T."/>
            <person name="Vuong H."/>
            <person name="Weaver B."/>
            <person name="Ciecko A."/>
            <person name="Tallon L."/>
            <person name="Jackson J."/>
            <person name="Pai G."/>
            <person name="Aken S.V."/>
            <person name="Utterback T."/>
            <person name="Reidmuller S."/>
            <person name="Feldblyum T."/>
            <person name="Hsiao J."/>
            <person name="Zismann V."/>
            <person name="Iobst S."/>
            <person name="de Vazeille A.R."/>
            <person name="Buell C.R."/>
            <person name="Ying K."/>
            <person name="Li Y."/>
            <person name="Lu T."/>
            <person name="Huang Y."/>
            <person name="Zhao Q."/>
            <person name="Feng Q."/>
            <person name="Zhang L."/>
            <person name="Zhu J."/>
            <person name="Weng Q."/>
            <person name="Mu J."/>
            <person name="Lu Y."/>
            <person name="Fan D."/>
            <person name="Liu Y."/>
            <person name="Guan J."/>
            <person name="Zhang Y."/>
            <person name="Yu S."/>
            <person name="Liu X."/>
            <person name="Zhang Y."/>
            <person name="Hong G."/>
            <person name="Han B."/>
            <person name="Choisne N."/>
            <person name="Demange N."/>
            <person name="Orjeda G."/>
            <person name="Samain S."/>
            <person name="Cattolico L."/>
            <person name="Pelletier E."/>
            <person name="Couloux A."/>
            <person name="Segurens B."/>
            <person name="Wincker P."/>
            <person name="D'Hont A."/>
            <person name="Scarpelli C."/>
            <person name="Weissenbach J."/>
            <person name="Salanoubat M."/>
            <person name="Quetier F."/>
            <person name="Yu Y."/>
            <person name="Kim H.R."/>
            <person name="Rambo T."/>
            <person name="Currie J."/>
            <person name="Collura K."/>
            <person name="Luo M."/>
            <person name="Yang T."/>
            <person name="Ammiraju J.S.S."/>
            <person name="Engler F."/>
            <person name="Soderlund C."/>
            <person name="Wing R.A."/>
            <person name="Palmer L.E."/>
            <person name="de la Bastide M."/>
            <person name="Spiegel L."/>
            <person name="Nascimento L."/>
            <person name="Zutavern T."/>
            <person name="O'Shaughnessy A."/>
            <person name="Dike S."/>
            <person name="Dedhia N."/>
            <person name="Preston R."/>
            <person name="Balija V."/>
            <person name="McCombie W.R."/>
            <person name="Chow T."/>
            <person name="Chen H."/>
            <person name="Chung M."/>
            <person name="Chen C."/>
            <person name="Shaw J."/>
            <person name="Wu H."/>
            <person name="Hsiao K."/>
            <person name="Chao Y."/>
            <person name="Chu M."/>
            <person name="Cheng C."/>
            <person name="Hour A."/>
            <person name="Lee P."/>
            <person name="Lin S."/>
            <person name="Lin Y."/>
            <person name="Liou J."/>
            <person name="Liu S."/>
            <person name="Hsing Y."/>
            <person name="Raghuvanshi S."/>
            <person name="Mohanty A."/>
            <person name="Bharti A.K."/>
            <person name="Gaur A."/>
            <person name="Gupta V."/>
            <person name="Kumar D."/>
            <person name="Ravi V."/>
            <person name="Vij S."/>
            <person name="Kapur A."/>
            <person name="Khurana P."/>
            <person name="Khurana P."/>
            <person name="Khurana J.P."/>
            <person name="Tyagi A.K."/>
            <person name="Gaikwad K."/>
            <person name="Singh A."/>
            <person name="Dalal V."/>
            <person name="Srivastava S."/>
            <person name="Dixit A."/>
            <person name="Pal A.K."/>
            <person name="Ghazi I.A."/>
            <person name="Yadav M."/>
            <person name="Pandit A."/>
            <person name="Bhargava A."/>
            <person name="Sureshbabu K."/>
            <person name="Batra K."/>
            <person name="Sharma T.R."/>
            <person name="Mohapatra T."/>
            <person name="Singh N.K."/>
            <person name="Messing J."/>
            <person name="Nelson A.B."/>
            <person name="Fuks G."/>
            <person name="Kavchok S."/>
            <person name="Keizer G."/>
            <person name="Linton E."/>
            <person name="Llaca V."/>
            <person name="Song R."/>
            <person name="Tanyolac B."/>
            <person name="Young S."/>
            <person name="Ho-Il K."/>
            <person name="Hahn J.H."/>
            <person name="Sangsakoo G."/>
            <person name="Vanavichit A."/>
            <person name="de Mattos Luiz.A.T."/>
            <person name="Zimmer P.D."/>
            <person name="Malone G."/>
            <person name="Dellagostin O."/>
            <person name="de Oliveira A.C."/>
            <person name="Bevan M."/>
            <person name="Bancroft I."/>
            <person name="Minx P."/>
            <person name="Cordum H."/>
            <person name="Wilson R."/>
            <person name="Cheng Z."/>
            <person name="Jin W."/>
            <person name="Jiang J."/>
            <person name="Leong S.A."/>
            <person name="Iwama H."/>
            <person name="Gojobori T."/>
            <person name="Itoh T."/>
            <person name="Niimura Y."/>
            <person name="Fujii Y."/>
            <person name="Habara T."/>
            <person name="Sakai H."/>
            <person name="Sato Y."/>
            <person name="Wilson G."/>
            <person name="Kumar K."/>
            <person name="McCouch S."/>
            <person name="Juretic N."/>
            <person name="Hoen D."/>
            <person name="Wright S."/>
            <person name="Bruskiewich R."/>
            <person name="Bureau T."/>
            <person name="Miyao A."/>
            <person name="Hirochika H."/>
            <person name="Nishikawa T."/>
            <person name="Kadowaki K."/>
            <person name="Sugiura M."/>
            <person name="Burr B."/>
            <person name="Sasaki T."/>
        </authorList>
    </citation>
    <scope>NUCLEOTIDE SEQUENCE [LARGE SCALE GENOMIC DNA]</scope>
    <source>
        <strain evidence="2">cv. Nipponbare</strain>
    </source>
</reference>